<keyword evidence="17" id="KW-1185">Reference proteome</keyword>
<dbReference type="InterPro" id="IPR000014">
    <property type="entry name" value="PAS"/>
</dbReference>
<evidence type="ECO:0000256" key="10">
    <source>
        <dbReference type="ARBA" id="ARBA00023231"/>
    </source>
</evidence>
<dbReference type="RefSeq" id="WP_072327174.1">
    <property type="nucleotide sequence ID" value="NZ_FPJW01000013.1"/>
</dbReference>
<dbReference type="Gene3D" id="3.30.565.10">
    <property type="entry name" value="Histidine kinase-like ATPase, C-terminal domain"/>
    <property type="match status" value="1"/>
</dbReference>
<dbReference type="PANTHER" id="PTHR43065:SF16">
    <property type="entry name" value="SENSORY HISTIDINE KINASE_PHOSPHATASE NTRB"/>
    <property type="match status" value="1"/>
</dbReference>
<proteinExistence type="predicted"/>
<dbReference type="SUPFAM" id="SSF47384">
    <property type="entry name" value="Homodimeric domain of signal transducing histidine kinase"/>
    <property type="match status" value="1"/>
</dbReference>
<evidence type="ECO:0000256" key="6">
    <source>
        <dbReference type="ARBA" id="ARBA00022777"/>
    </source>
</evidence>
<dbReference type="Proteomes" id="UP000182350">
    <property type="component" value="Unassembled WGS sequence"/>
</dbReference>
<evidence type="ECO:0000256" key="9">
    <source>
        <dbReference type="ARBA" id="ARBA00023012"/>
    </source>
</evidence>
<dbReference type="CDD" id="cd00082">
    <property type="entry name" value="HisKA"/>
    <property type="match status" value="1"/>
</dbReference>
<feature type="domain" description="Histidine kinase" evidence="15">
    <location>
        <begin position="139"/>
        <end position="355"/>
    </location>
</feature>
<evidence type="ECO:0000256" key="3">
    <source>
        <dbReference type="ARBA" id="ARBA00022553"/>
    </source>
</evidence>
<evidence type="ECO:0000256" key="11">
    <source>
        <dbReference type="ARBA" id="ARBA00037696"/>
    </source>
</evidence>
<dbReference type="Pfam" id="PF02518">
    <property type="entry name" value="HATPase_c"/>
    <property type="match status" value="1"/>
</dbReference>
<keyword evidence="4" id="KW-0808">Transferase</keyword>
<keyword evidence="5" id="KW-0547">Nucleotide-binding</keyword>
<name>A0A1K1ZT42_9GAMM</name>
<reference evidence="16 17" key="1">
    <citation type="submission" date="2016-11" db="EMBL/GenBank/DDBJ databases">
        <authorList>
            <person name="Jaros S."/>
            <person name="Januszkiewicz K."/>
            <person name="Wedrychowicz H."/>
        </authorList>
    </citation>
    <scope>NUCLEOTIDE SEQUENCE [LARGE SCALE GENOMIC DNA]</scope>
    <source>
        <strain evidence="16 17">DSM 21637</strain>
    </source>
</reference>
<comment type="catalytic activity">
    <reaction evidence="1">
        <text>ATP + protein L-histidine = ADP + protein N-phospho-L-histidine.</text>
        <dbReference type="EC" id="2.7.13.3"/>
    </reaction>
</comment>
<evidence type="ECO:0000256" key="13">
    <source>
        <dbReference type="ARBA" id="ARBA00042313"/>
    </source>
</evidence>
<evidence type="ECO:0000256" key="4">
    <source>
        <dbReference type="ARBA" id="ARBA00022679"/>
    </source>
</evidence>
<keyword evidence="8" id="KW-0067">ATP-binding</keyword>
<dbReference type="Pfam" id="PF00989">
    <property type="entry name" value="PAS"/>
    <property type="match status" value="1"/>
</dbReference>
<evidence type="ECO:0000256" key="14">
    <source>
        <dbReference type="ARBA" id="ARBA00043094"/>
    </source>
</evidence>
<dbReference type="GO" id="GO:0016787">
    <property type="term" value="F:hydrolase activity"/>
    <property type="evidence" value="ECO:0007669"/>
    <property type="project" value="UniProtKB-KW"/>
</dbReference>
<evidence type="ECO:0000256" key="7">
    <source>
        <dbReference type="ARBA" id="ARBA00022801"/>
    </source>
</evidence>
<dbReference type="SMART" id="SM00387">
    <property type="entry name" value="HATPase_c"/>
    <property type="match status" value="1"/>
</dbReference>
<dbReference type="GO" id="GO:0005524">
    <property type="term" value="F:ATP binding"/>
    <property type="evidence" value="ECO:0007669"/>
    <property type="project" value="UniProtKB-KW"/>
</dbReference>
<dbReference type="OrthoDB" id="9789238at2"/>
<keyword evidence="7" id="KW-0378">Hydrolase</keyword>
<organism evidence="16 17">
    <name type="scientific">Marinospirillum alkaliphilum DSM 21637</name>
    <dbReference type="NCBI Taxonomy" id="1122209"/>
    <lineage>
        <taxon>Bacteria</taxon>
        <taxon>Pseudomonadati</taxon>
        <taxon>Pseudomonadota</taxon>
        <taxon>Gammaproteobacteria</taxon>
        <taxon>Oceanospirillales</taxon>
        <taxon>Oceanospirillaceae</taxon>
        <taxon>Marinospirillum</taxon>
    </lineage>
</organism>
<dbReference type="InterPro" id="IPR004358">
    <property type="entry name" value="Sig_transdc_His_kin-like_C"/>
</dbReference>
<evidence type="ECO:0000313" key="16">
    <source>
        <dbReference type="EMBL" id="SFX77224.1"/>
    </source>
</evidence>
<comment type="function">
    <text evidence="11">Member of the two-component regulatory system NtrB/NtrC, which controls expression of the nitrogen-regulated (ntr) genes in response to nitrogen limitation. Under conditions of nitrogen limitation, NtrB autophosphorylates and transfers the phosphoryl group to NtrC. In the presence of nitrogen, acts as a phosphatase that dephosphorylates and inactivates NtrC.</text>
</comment>
<protein>
    <recommendedName>
        <fullName evidence="12">Sensory histidine kinase/phosphatase NtrB</fullName>
        <ecNumber evidence="2">2.7.13.3</ecNumber>
    </recommendedName>
    <alternativeName>
        <fullName evidence="13">Nitrogen regulation protein NR(II)</fullName>
    </alternativeName>
    <alternativeName>
        <fullName evidence="14">Nitrogen regulator II</fullName>
    </alternativeName>
</protein>
<evidence type="ECO:0000256" key="2">
    <source>
        <dbReference type="ARBA" id="ARBA00012438"/>
    </source>
</evidence>
<evidence type="ECO:0000256" key="8">
    <source>
        <dbReference type="ARBA" id="ARBA00022840"/>
    </source>
</evidence>
<dbReference type="CDD" id="cd00130">
    <property type="entry name" value="PAS"/>
    <property type="match status" value="1"/>
</dbReference>
<dbReference type="EMBL" id="FPJW01000013">
    <property type="protein sequence ID" value="SFX77224.1"/>
    <property type="molecule type" value="Genomic_DNA"/>
</dbReference>
<keyword evidence="10" id="KW-0535">Nitrogen fixation</keyword>
<keyword evidence="6 16" id="KW-0418">Kinase</keyword>
<dbReference type="NCBIfam" id="NF008293">
    <property type="entry name" value="PRK11073.1"/>
    <property type="match status" value="1"/>
</dbReference>
<dbReference type="Gene3D" id="3.30.450.20">
    <property type="entry name" value="PAS domain"/>
    <property type="match status" value="1"/>
</dbReference>
<dbReference type="GO" id="GO:0006355">
    <property type="term" value="P:regulation of DNA-templated transcription"/>
    <property type="evidence" value="ECO:0007669"/>
    <property type="project" value="InterPro"/>
</dbReference>
<dbReference type="InterPro" id="IPR035965">
    <property type="entry name" value="PAS-like_dom_sf"/>
</dbReference>
<evidence type="ECO:0000256" key="1">
    <source>
        <dbReference type="ARBA" id="ARBA00000085"/>
    </source>
</evidence>
<evidence type="ECO:0000256" key="12">
    <source>
        <dbReference type="ARBA" id="ARBA00039567"/>
    </source>
</evidence>
<sequence>MSPAQELPRHLLENLTTAVLLLEQNLQLVYMNPAAEMLLAASLTRFRGHPIHQLFQEPGAGPDALRQAAETGHLFTKREAQLQLHNGETLTVDYTVSPIAEFKRTQLIVEIFPRDRQLRISREEELVNKQETVRALVRGMAHEIKNPLGGIRGAAQLLERALPDEDLKDYTQVIIDEADRLRNLVDRMLGPRHLPEMKPLNIHEVLERVYTLAQAEFGDQIRLIRDYDPSLPEFMGDKEQLIQAVLNIVRNAMQALTESGQSNGRIILQSRAKRQFTLGSERHRLVCQVKIIDNGPGIPENMLENIFYPMVSGRAEGTGLGLTIAQAALQQHQGLIECFSHPGHTEFRLLIPFDHAVTEQQTTGAAQ</sequence>
<dbReference type="Gene3D" id="1.10.287.130">
    <property type="match status" value="1"/>
</dbReference>
<dbReference type="NCBIfam" id="TIGR00229">
    <property type="entry name" value="sensory_box"/>
    <property type="match status" value="1"/>
</dbReference>
<dbReference type="SUPFAM" id="SSF55785">
    <property type="entry name" value="PYP-like sensor domain (PAS domain)"/>
    <property type="match status" value="1"/>
</dbReference>
<dbReference type="GO" id="GO:0000155">
    <property type="term" value="F:phosphorelay sensor kinase activity"/>
    <property type="evidence" value="ECO:0007669"/>
    <property type="project" value="InterPro"/>
</dbReference>
<dbReference type="InterPro" id="IPR036890">
    <property type="entry name" value="HATPase_C_sf"/>
</dbReference>
<dbReference type="Pfam" id="PF00512">
    <property type="entry name" value="HisKA"/>
    <property type="match status" value="1"/>
</dbReference>
<dbReference type="AlphaFoldDB" id="A0A1K1ZT42"/>
<dbReference type="STRING" id="1122209.SAMN02745752_02829"/>
<evidence type="ECO:0000259" key="15">
    <source>
        <dbReference type="PROSITE" id="PS50109"/>
    </source>
</evidence>
<dbReference type="InterPro" id="IPR003661">
    <property type="entry name" value="HisK_dim/P_dom"/>
</dbReference>
<dbReference type="PROSITE" id="PS50109">
    <property type="entry name" value="HIS_KIN"/>
    <property type="match status" value="1"/>
</dbReference>
<dbReference type="InterPro" id="IPR005467">
    <property type="entry name" value="His_kinase_dom"/>
</dbReference>
<dbReference type="EC" id="2.7.13.3" evidence="2"/>
<evidence type="ECO:0000313" key="17">
    <source>
        <dbReference type="Proteomes" id="UP000182350"/>
    </source>
</evidence>
<accession>A0A1K1ZT42</accession>
<dbReference type="SUPFAM" id="SSF55874">
    <property type="entry name" value="ATPase domain of HSP90 chaperone/DNA topoisomerase II/histidine kinase"/>
    <property type="match status" value="1"/>
</dbReference>
<keyword evidence="9" id="KW-0902">Two-component regulatory system</keyword>
<dbReference type="InterPro" id="IPR013767">
    <property type="entry name" value="PAS_fold"/>
</dbReference>
<dbReference type="PANTHER" id="PTHR43065">
    <property type="entry name" value="SENSOR HISTIDINE KINASE"/>
    <property type="match status" value="1"/>
</dbReference>
<dbReference type="InterPro" id="IPR003594">
    <property type="entry name" value="HATPase_dom"/>
</dbReference>
<dbReference type="PRINTS" id="PR00344">
    <property type="entry name" value="BCTRLSENSOR"/>
</dbReference>
<keyword evidence="3" id="KW-0597">Phosphoprotein</keyword>
<dbReference type="InterPro" id="IPR036097">
    <property type="entry name" value="HisK_dim/P_sf"/>
</dbReference>
<dbReference type="SMART" id="SM00388">
    <property type="entry name" value="HisKA"/>
    <property type="match status" value="1"/>
</dbReference>
<evidence type="ECO:0000256" key="5">
    <source>
        <dbReference type="ARBA" id="ARBA00022741"/>
    </source>
</evidence>
<gene>
    <name evidence="16" type="ORF">SAMN02745752_02829</name>
</gene>